<gene>
    <name evidence="1" type="ORF">CXB77_05300</name>
</gene>
<name>A0A2S7XTV5_9GAMM</name>
<sequence length="98" mass="10513">MSKKEYVNTYLDAAAATIKSPNGTARLLAGFRTLKSGADAGVTTTQMRAMFPDLRKYSDVKIEAFIEVASDLVKGATIVSSAIFEESTGRVEDQSNST</sequence>
<accession>A0A2S7XTV5</accession>
<keyword evidence="2" id="KW-1185">Reference proteome</keyword>
<evidence type="ECO:0000313" key="2">
    <source>
        <dbReference type="Proteomes" id="UP000239936"/>
    </source>
</evidence>
<organism evidence="1 2">
    <name type="scientific">Chromatium okenii</name>
    <dbReference type="NCBI Taxonomy" id="61644"/>
    <lineage>
        <taxon>Bacteria</taxon>
        <taxon>Pseudomonadati</taxon>
        <taxon>Pseudomonadota</taxon>
        <taxon>Gammaproteobacteria</taxon>
        <taxon>Chromatiales</taxon>
        <taxon>Chromatiaceae</taxon>
        <taxon>Chromatium</taxon>
    </lineage>
</organism>
<dbReference type="RefSeq" id="WP_105073085.1">
    <property type="nucleotide sequence ID" value="NZ_JAFLKP010000150.1"/>
</dbReference>
<comment type="caution">
    <text evidence="1">The sequence shown here is derived from an EMBL/GenBank/DDBJ whole genome shotgun (WGS) entry which is preliminary data.</text>
</comment>
<keyword evidence="1" id="KW-0614">Plasmid</keyword>
<protein>
    <submittedName>
        <fullName evidence="1">Uncharacterized protein</fullName>
    </submittedName>
</protein>
<dbReference type="EMBL" id="PPGH01000027">
    <property type="protein sequence ID" value="PQJ96832.1"/>
    <property type="molecule type" value="Genomic_DNA"/>
</dbReference>
<dbReference type="OrthoDB" id="9961802at2"/>
<evidence type="ECO:0000313" key="1">
    <source>
        <dbReference type="EMBL" id="PQJ96832.1"/>
    </source>
</evidence>
<dbReference type="Proteomes" id="UP000239936">
    <property type="component" value="Unassembled WGS sequence"/>
</dbReference>
<geneLocation type="plasmid" evidence="1">
    <name>pCok386</name>
</geneLocation>
<proteinExistence type="predicted"/>
<dbReference type="AlphaFoldDB" id="A0A2S7XTV5"/>
<reference evidence="1 2" key="1">
    <citation type="submission" date="2018-01" db="EMBL/GenBank/DDBJ databases">
        <title>The complete genome sequence of Chromatium okenii LaCa, a purple sulfur bacterium with a turbulent life.</title>
        <authorList>
            <person name="Luedin S.M."/>
            <person name="Liechti N."/>
            <person name="Storelli N."/>
            <person name="Danza F."/>
            <person name="Wittwer M."/>
            <person name="Pothier J.F."/>
            <person name="Tonolla M.A."/>
        </authorList>
    </citation>
    <scope>NUCLEOTIDE SEQUENCE [LARGE SCALE GENOMIC DNA]</scope>
    <source>
        <strain evidence="1 2">LaCa</strain>
        <plasmid evidence="1">pCok386</plasmid>
    </source>
</reference>